<dbReference type="AlphaFoldDB" id="A0A091N791"/>
<proteinExistence type="predicted"/>
<reference evidence="1 2" key="1">
    <citation type="submission" date="2014-04" db="EMBL/GenBank/DDBJ databases">
        <title>Genome evolution of avian class.</title>
        <authorList>
            <person name="Zhang G."/>
            <person name="Li C."/>
        </authorList>
    </citation>
    <scope>NUCLEOTIDE SEQUENCE [LARGE SCALE GENOMIC DNA]</scope>
    <source>
        <strain evidence="1">BGI_N310</strain>
    </source>
</reference>
<name>A0A091N791_9PASS</name>
<evidence type="ECO:0000313" key="1">
    <source>
        <dbReference type="EMBL" id="KFP84704.1"/>
    </source>
</evidence>
<gene>
    <name evidence="1" type="ORF">N310_07216</name>
</gene>
<feature type="non-terminal residue" evidence="1">
    <location>
        <position position="1"/>
    </location>
</feature>
<sequence>FQMSCQGATSITTSAVYLCDKIAPALRQAVCERTAKAIVEDVRGKCHEFNGSRAALEVCMLRYLAQEENFEHFKNYLNFPADFLQWYIKTRVNSYCLDGTKRLEKFLASSLNDLHAKILSAVSSSTQTVKDRKDREDKISLWLDELCRELAEVISLPRSDLKGLEHLELTDIEFLSNAMAEPLTALEHNLREGFADADMSCFEREPHTILAEQFLGCSEQCPFCGALCTNTMPRHDGDHQLVFHRPEALTGRKWLETPELVLDICSSSVASNTAFCVGSDTWIPYKSYRTVGPPYSTWNILPDSSMQAYWKWFVCRFQTELEDLYKGKFQGKGEIPEEWRRVTKQEALEELDK</sequence>
<keyword evidence="2" id="KW-1185">Reference proteome</keyword>
<protein>
    <submittedName>
        <fullName evidence="1">Interferon-induced very large GTPase 1</fullName>
    </submittedName>
</protein>
<evidence type="ECO:0000313" key="2">
    <source>
        <dbReference type="Proteomes" id="UP000053537"/>
    </source>
</evidence>
<organism evidence="1 2">
    <name type="scientific">Acanthisitta chloris</name>
    <name type="common">rifleman</name>
    <dbReference type="NCBI Taxonomy" id="57068"/>
    <lineage>
        <taxon>Eukaryota</taxon>
        <taxon>Metazoa</taxon>
        <taxon>Chordata</taxon>
        <taxon>Craniata</taxon>
        <taxon>Vertebrata</taxon>
        <taxon>Euteleostomi</taxon>
        <taxon>Archelosauria</taxon>
        <taxon>Archosauria</taxon>
        <taxon>Dinosauria</taxon>
        <taxon>Saurischia</taxon>
        <taxon>Theropoda</taxon>
        <taxon>Coelurosauria</taxon>
        <taxon>Aves</taxon>
        <taxon>Neognathae</taxon>
        <taxon>Neoaves</taxon>
        <taxon>Telluraves</taxon>
        <taxon>Australaves</taxon>
        <taxon>Passeriformes</taxon>
        <taxon>Acanthisittidae</taxon>
        <taxon>Acanthisitta</taxon>
    </lineage>
</organism>
<dbReference type="PANTHER" id="PTHR14819:SF5">
    <property type="entry name" value="INTERFERON-INDUCED VERY LARGE GTPASE 1"/>
    <property type="match status" value="1"/>
</dbReference>
<dbReference type="PANTHER" id="PTHR14819">
    <property type="entry name" value="GTP-BINDING"/>
    <property type="match status" value="1"/>
</dbReference>
<dbReference type="EMBL" id="KK842454">
    <property type="protein sequence ID" value="KFP84704.1"/>
    <property type="molecule type" value="Genomic_DNA"/>
</dbReference>
<feature type="non-terminal residue" evidence="1">
    <location>
        <position position="353"/>
    </location>
</feature>
<accession>A0A091N791</accession>
<dbReference type="InterPro" id="IPR052986">
    <property type="entry name" value="VLIG_GTPase"/>
</dbReference>
<dbReference type="Proteomes" id="UP000053537">
    <property type="component" value="Unassembled WGS sequence"/>
</dbReference>